<keyword evidence="2" id="KW-1185">Reference proteome</keyword>
<dbReference type="EMBL" id="JADHEI010000050">
    <property type="protein sequence ID" value="MBF2735731.1"/>
    <property type="molecule type" value="Genomic_DNA"/>
</dbReference>
<proteinExistence type="predicted"/>
<organism evidence="1 2">
    <name type="scientific">Candidatus Amphirhobacter heronislandensis</name>
    <dbReference type="NCBI Taxonomy" id="1732024"/>
    <lineage>
        <taxon>Bacteria</taxon>
        <taxon>Pseudomonadati</taxon>
        <taxon>Pseudomonadota</taxon>
        <taxon>Gammaproteobacteria</taxon>
        <taxon>Candidatus Tethybacterales</taxon>
        <taxon>Candidatus Tethybacteraceae</taxon>
        <taxon>Candidatus Amphirhobacter</taxon>
    </lineage>
</organism>
<accession>A0A930Y3B6</accession>
<evidence type="ECO:0000313" key="2">
    <source>
        <dbReference type="Proteomes" id="UP000604381"/>
    </source>
</evidence>
<sequence length="655" mass="66563">MTFAYTLAIDEDVDPPPTISVTPSTPVTIAADAATTGIRITGTDDDDPAVTFTLASGSQALWQLISVGVSAYELRPRAGAALRPGGRYTVEFIAADDNGDTGESRGRATVAIIDGAPVISLSAAAVELRLNQGEAIASGLRISTRDDDASNVLVSIDGAARATFELRGAAGGHELWVRAGVTLVSEELFTVTITATDAEGPGAAQSSSATALLSVGIGSGAATDAAAVDAGAAAVRAIGVAGIDAVLNRPAAGSGPGAGVALLELLAAKEHELESGDTDLYELLEGQAAALPLSQSPGGGAGLGLWLAGSNSDVAGVTGEGEDAVYVEGSVSSAHFGFDARVGPLLAGLGYGLHKTTAEYGYDENRSFAPSEYELDLQALQPYLAFDVGGARLALAAALGEGALYLRPAGAAARERLDADYMGYALGLMQRLQVLDNGELRLRGSYAASDLDVASSAADEQPSLDSEGSVLRLGMGYEHALRFGEDSSVNPFLEAGYLLLGGDGATESSGLVTGGMAYASGSLRASASYQQALGDEVTLEGYELTFRFSPQLGGLGLGLEADPGYGLAGAEEMLAELDAGRRLGLGAGDARGLRGGAGISYGLAVDGGLLTPYGRWGVEAGRELGLRLRAGTRRSWALGYGAAANELKIEYRLGD</sequence>
<gene>
    <name evidence="1" type="ORF">ISN26_06640</name>
</gene>
<reference evidence="1" key="1">
    <citation type="submission" date="2020-10" db="EMBL/GenBank/DDBJ databases">
        <title>An improved Amphimedon queenslandica hologenome assembly reveals how three proteobacterial symbionts can extend the metabolic phenotypic of their marine sponge host.</title>
        <authorList>
            <person name="Degnan B."/>
            <person name="Degnan S."/>
            <person name="Xiang X."/>
        </authorList>
    </citation>
    <scope>NUCLEOTIDE SEQUENCE</scope>
    <source>
        <strain evidence="1">AqS2</strain>
    </source>
</reference>
<protein>
    <recommendedName>
        <fullName evidence="3">Autotransporter domain-containing protein</fullName>
    </recommendedName>
</protein>
<name>A0A930Y3B6_9GAMM</name>
<evidence type="ECO:0008006" key="3">
    <source>
        <dbReference type="Google" id="ProtNLM"/>
    </source>
</evidence>
<dbReference type="Proteomes" id="UP000604381">
    <property type="component" value="Unassembled WGS sequence"/>
</dbReference>
<evidence type="ECO:0000313" key="1">
    <source>
        <dbReference type="EMBL" id="MBF2735731.1"/>
    </source>
</evidence>
<dbReference type="AlphaFoldDB" id="A0A930Y3B6"/>
<comment type="caution">
    <text evidence="1">The sequence shown here is derived from an EMBL/GenBank/DDBJ whole genome shotgun (WGS) entry which is preliminary data.</text>
</comment>